<reference evidence="1" key="1">
    <citation type="submission" date="2022-08" db="EMBL/GenBank/DDBJ databases">
        <authorList>
            <consortium name="DOE Joint Genome Institute"/>
            <person name="Min B."/>
            <person name="Riley R."/>
            <person name="Sierra-Patev S."/>
            <person name="Naranjo-Ortiz M."/>
            <person name="Looney B."/>
            <person name="Konkel Z."/>
            <person name="Slot J.C."/>
            <person name="Sakamoto Y."/>
            <person name="Steenwyk J.L."/>
            <person name="Rokas A."/>
            <person name="Carro J."/>
            <person name="Camarero S."/>
            <person name="Ferreira P."/>
            <person name="Molpeceres G."/>
            <person name="Ruiz-Duenas F.J."/>
            <person name="Serrano A."/>
            <person name="Henrissat B."/>
            <person name="Drula E."/>
            <person name="Hughes K.W."/>
            <person name="Mata J.L."/>
            <person name="Ishikawa N.K."/>
            <person name="Vargas-Isla R."/>
            <person name="Ushijima S."/>
            <person name="Smith C.A."/>
            <person name="Ahrendt S."/>
            <person name="Andreopoulos W."/>
            <person name="He G."/>
            <person name="Labutti K."/>
            <person name="Lipzen A."/>
            <person name="Ng V."/>
            <person name="Sandor L."/>
            <person name="Barry K."/>
            <person name="Martinez A.T."/>
            <person name="Xiao Y."/>
            <person name="Gibbons J.G."/>
            <person name="Terashima K."/>
            <person name="Hibbett D.S."/>
            <person name="Grigoriev I.V."/>
        </authorList>
    </citation>
    <scope>NUCLEOTIDE SEQUENCE</scope>
    <source>
        <strain evidence="1">TFB10827</strain>
    </source>
</reference>
<keyword evidence="2" id="KW-1185">Reference proteome</keyword>
<name>A0ABQ8QA34_9AGAR</name>
<accession>A0ABQ8QA34</accession>
<dbReference type="EMBL" id="MU790660">
    <property type="protein sequence ID" value="KAJ3995278.1"/>
    <property type="molecule type" value="Genomic_DNA"/>
</dbReference>
<comment type="caution">
    <text evidence="1">The sequence shown here is derived from an EMBL/GenBank/DDBJ whole genome shotgun (WGS) entry which is preliminary data.</text>
</comment>
<organism evidence="1 2">
    <name type="scientific">Lentinula boryana</name>
    <dbReference type="NCBI Taxonomy" id="40481"/>
    <lineage>
        <taxon>Eukaryota</taxon>
        <taxon>Fungi</taxon>
        <taxon>Dikarya</taxon>
        <taxon>Basidiomycota</taxon>
        <taxon>Agaricomycotina</taxon>
        <taxon>Agaricomycetes</taxon>
        <taxon>Agaricomycetidae</taxon>
        <taxon>Agaricales</taxon>
        <taxon>Marasmiineae</taxon>
        <taxon>Omphalotaceae</taxon>
        <taxon>Lentinula</taxon>
    </lineage>
</organism>
<evidence type="ECO:0000313" key="2">
    <source>
        <dbReference type="Proteomes" id="UP001163828"/>
    </source>
</evidence>
<gene>
    <name evidence="1" type="ORF">F5050DRAFT_325410</name>
</gene>
<dbReference type="Proteomes" id="UP001163828">
    <property type="component" value="Unassembled WGS sequence"/>
</dbReference>
<evidence type="ECO:0008006" key="3">
    <source>
        <dbReference type="Google" id="ProtNLM"/>
    </source>
</evidence>
<sequence>MLNEIILLCLLTTRYGESSLSASSLERSYLHSLIDCITISYSPRTSYFPVHSQLNQGSCFEYRISGLLRSCELRNHGVPRNRIAELDQNAKG</sequence>
<proteinExistence type="predicted"/>
<protein>
    <recommendedName>
        <fullName evidence="3">Secreted protein</fullName>
    </recommendedName>
</protein>
<evidence type="ECO:0000313" key="1">
    <source>
        <dbReference type="EMBL" id="KAJ3995278.1"/>
    </source>
</evidence>